<gene>
    <name evidence="2" type="ordered locus">Halhy_3818</name>
</gene>
<dbReference type="STRING" id="760192.Halhy_3818"/>
<dbReference type="AlphaFoldDB" id="F4L263"/>
<keyword evidence="1" id="KW-1133">Transmembrane helix</keyword>
<proteinExistence type="predicted"/>
<evidence type="ECO:0000313" key="2">
    <source>
        <dbReference type="EMBL" id="AEE51670.1"/>
    </source>
</evidence>
<reference key="2">
    <citation type="submission" date="2011-04" db="EMBL/GenBank/DDBJ databases">
        <title>Complete sequence of chromosome of Haliscomenobacter hydrossis DSM 1100.</title>
        <authorList>
            <consortium name="US DOE Joint Genome Institute (JGI-PGF)"/>
            <person name="Lucas S."/>
            <person name="Han J."/>
            <person name="Lapidus A."/>
            <person name="Bruce D."/>
            <person name="Goodwin L."/>
            <person name="Pitluck S."/>
            <person name="Peters L."/>
            <person name="Kyrpides N."/>
            <person name="Mavromatis K."/>
            <person name="Ivanova N."/>
            <person name="Ovchinnikova G."/>
            <person name="Pagani I."/>
            <person name="Daligault H."/>
            <person name="Detter J.C."/>
            <person name="Han C."/>
            <person name="Land M."/>
            <person name="Hauser L."/>
            <person name="Markowitz V."/>
            <person name="Cheng J.-F."/>
            <person name="Hugenholtz P."/>
            <person name="Woyke T."/>
            <person name="Wu D."/>
            <person name="Verbarg S."/>
            <person name="Frueling A."/>
            <person name="Brambilla E."/>
            <person name="Klenk H.-P."/>
            <person name="Eisen J.A."/>
        </authorList>
    </citation>
    <scope>NUCLEOTIDE SEQUENCE</scope>
    <source>
        <strain>DSM 1100</strain>
    </source>
</reference>
<feature type="transmembrane region" description="Helical" evidence="1">
    <location>
        <begin position="172"/>
        <end position="192"/>
    </location>
</feature>
<dbReference type="HOGENOM" id="CLU_1150593_0_0_10"/>
<keyword evidence="3" id="KW-1185">Reference proteome</keyword>
<name>F4L263_HALH1</name>
<dbReference type="KEGG" id="hhy:Halhy_3818"/>
<sequence>MSHDKTPKVMLTFNFCLLYGALFAVIGFAYARVQKVNDQLPRTGLFMLYAGLLLWTIYLIVLDRSGVLRPLVNPPRIPVFVILPAFVFIAWFYAAGKHRPFIQHIPIWQPVLIQSFRIGVEFLILGIYLKGIGPVQATFEGYNFDIASGLLAIPVAWLLYRKARIARAATWIWSILSLLLLANIIFIFNTLVLRPQMWGFTQNPISAEFTQMPYLLIAGFYMPFAVFLHVFIFMQLRKPKD</sequence>
<dbReference type="eggNOG" id="ENOG5030C5C">
    <property type="taxonomic scope" value="Bacteria"/>
</dbReference>
<reference evidence="2 3" key="1">
    <citation type="journal article" date="2011" name="Stand. Genomic Sci.">
        <title>Complete genome sequence of Haliscomenobacter hydrossis type strain (O).</title>
        <authorList>
            <consortium name="US DOE Joint Genome Institute (JGI-PGF)"/>
            <person name="Daligault H."/>
            <person name="Lapidus A."/>
            <person name="Zeytun A."/>
            <person name="Nolan M."/>
            <person name="Lucas S."/>
            <person name="Del Rio T.G."/>
            <person name="Tice H."/>
            <person name="Cheng J.F."/>
            <person name="Tapia R."/>
            <person name="Han C."/>
            <person name="Goodwin L."/>
            <person name="Pitluck S."/>
            <person name="Liolios K."/>
            <person name="Pagani I."/>
            <person name="Ivanova N."/>
            <person name="Huntemann M."/>
            <person name="Mavromatis K."/>
            <person name="Mikhailova N."/>
            <person name="Pati A."/>
            <person name="Chen A."/>
            <person name="Palaniappan K."/>
            <person name="Land M."/>
            <person name="Hauser L."/>
            <person name="Brambilla E.M."/>
            <person name="Rohde M."/>
            <person name="Verbarg S."/>
            <person name="Goker M."/>
            <person name="Bristow J."/>
            <person name="Eisen J.A."/>
            <person name="Markowitz V."/>
            <person name="Hugenholtz P."/>
            <person name="Kyrpides N.C."/>
            <person name="Klenk H.P."/>
            <person name="Woyke T."/>
        </authorList>
    </citation>
    <scope>NUCLEOTIDE SEQUENCE [LARGE SCALE GENOMIC DNA]</scope>
    <source>
        <strain evidence="3">ATCC 27775 / DSM 1100 / LMG 10767 / O</strain>
    </source>
</reference>
<evidence type="ECO:0000313" key="3">
    <source>
        <dbReference type="Proteomes" id="UP000008461"/>
    </source>
</evidence>
<feature type="transmembrane region" description="Helical" evidence="1">
    <location>
        <begin position="77"/>
        <end position="95"/>
    </location>
</feature>
<dbReference type="Proteomes" id="UP000008461">
    <property type="component" value="Chromosome"/>
</dbReference>
<dbReference type="EMBL" id="CP002691">
    <property type="protein sequence ID" value="AEE51670.1"/>
    <property type="molecule type" value="Genomic_DNA"/>
</dbReference>
<feature type="transmembrane region" description="Helical" evidence="1">
    <location>
        <begin position="12"/>
        <end position="31"/>
    </location>
</feature>
<feature type="transmembrane region" description="Helical" evidence="1">
    <location>
        <begin position="212"/>
        <end position="234"/>
    </location>
</feature>
<keyword evidence="1" id="KW-0812">Transmembrane</keyword>
<feature type="transmembrane region" description="Helical" evidence="1">
    <location>
        <begin position="43"/>
        <end position="62"/>
    </location>
</feature>
<keyword evidence="1" id="KW-0472">Membrane</keyword>
<evidence type="ECO:0000256" key="1">
    <source>
        <dbReference type="SAM" id="Phobius"/>
    </source>
</evidence>
<accession>F4L263</accession>
<protein>
    <submittedName>
        <fullName evidence="2">Uncharacterized protein</fullName>
    </submittedName>
</protein>
<organism evidence="2 3">
    <name type="scientific">Haliscomenobacter hydrossis (strain ATCC 27775 / DSM 1100 / LMG 10767 / O)</name>
    <dbReference type="NCBI Taxonomy" id="760192"/>
    <lineage>
        <taxon>Bacteria</taxon>
        <taxon>Pseudomonadati</taxon>
        <taxon>Bacteroidota</taxon>
        <taxon>Saprospiria</taxon>
        <taxon>Saprospirales</taxon>
        <taxon>Haliscomenobacteraceae</taxon>
        <taxon>Haliscomenobacter</taxon>
    </lineage>
</organism>